<feature type="domain" description="CS" evidence="3">
    <location>
        <begin position="107"/>
        <end position="196"/>
    </location>
</feature>
<dbReference type="CDD" id="cd06489">
    <property type="entry name" value="p23_CS_hSgt1_like"/>
    <property type="match status" value="1"/>
</dbReference>
<dbReference type="InterPro" id="IPR007699">
    <property type="entry name" value="SGS_dom"/>
</dbReference>
<keyword evidence="5" id="KW-1185">Reference proteome</keyword>
<dbReference type="PROSITE" id="PS51203">
    <property type="entry name" value="CS"/>
    <property type="match status" value="1"/>
</dbReference>
<dbReference type="GO" id="GO:0005737">
    <property type="term" value="C:cytoplasm"/>
    <property type="evidence" value="ECO:0007669"/>
    <property type="project" value="UniProtKB-ARBA"/>
</dbReference>
<protein>
    <submittedName>
        <fullName evidence="4">SGT1 homolog, MIS12 kinetochore complex assembly cochaperone</fullName>
    </submittedName>
</protein>
<sequence length="300" mass="34501">CFPLRRLTVGLSSRLSSFPDSFIDEDPQKALEELNEALQGDSDNAEWFCQRAYAHILLKNYTCKIAEYHLNHYESAHAAFTQGHQLDVAFLVINARIIQTFLKSFVCFSFRHDWYQTENQVIVTVMVKNVPKDGVRVSFSEKELSATIKLASGENYNLHLHLQHPIIPQQSSFRILTTKVEIKMKKTDATRWEKLEGKGHESTIKHFNPNQHPSSSLYTCKWDKMLVDLNEEEKNENLEGDAALNSLFKQIYSDGSDEVKRAMNKSFMESGGTVLSTNWKDVGKRKVEMSPPDDVEFKKY</sequence>
<evidence type="ECO:0000313" key="4">
    <source>
        <dbReference type="Ensembl" id="ENSAPEP00000031308.1"/>
    </source>
</evidence>
<reference evidence="4 5" key="1">
    <citation type="submission" date="2018-03" db="EMBL/GenBank/DDBJ databases">
        <title>Finding Nemo's genes: A chromosome-scale reference assembly of the genome of the orange clownfish Amphiprion percula.</title>
        <authorList>
            <person name="Lehmann R."/>
        </authorList>
    </citation>
    <scope>NUCLEOTIDE SEQUENCE</scope>
</reference>
<proteinExistence type="inferred from homology"/>
<dbReference type="GeneTree" id="ENSGT00390000013700"/>
<dbReference type="SUPFAM" id="SSF49764">
    <property type="entry name" value="HSP20-like chaperones"/>
    <property type="match status" value="1"/>
</dbReference>
<reference evidence="4" key="2">
    <citation type="submission" date="2025-08" db="UniProtKB">
        <authorList>
            <consortium name="Ensembl"/>
        </authorList>
    </citation>
    <scope>IDENTIFICATION</scope>
</reference>
<reference evidence="4" key="3">
    <citation type="submission" date="2025-09" db="UniProtKB">
        <authorList>
            <consortium name="Ensembl"/>
        </authorList>
    </citation>
    <scope>IDENTIFICATION</scope>
</reference>
<dbReference type="SUPFAM" id="SSF48452">
    <property type="entry name" value="TPR-like"/>
    <property type="match status" value="1"/>
</dbReference>
<dbReference type="InterPro" id="IPR008978">
    <property type="entry name" value="HSP20-like_chaperone"/>
</dbReference>
<accession>A0A3P8U7K6</accession>
<dbReference type="InterPro" id="IPR044563">
    <property type="entry name" value="Sgt1-like"/>
</dbReference>
<dbReference type="FunFam" id="2.60.40.790:FF:000012">
    <property type="entry name" value="SGT1 homolog, MIS12 kinetochore complex assembly cochaperone"/>
    <property type="match status" value="1"/>
</dbReference>
<comment type="similarity">
    <text evidence="1">Belongs to the SGT1 family.</text>
</comment>
<feature type="domain" description="SGS" evidence="2">
    <location>
        <begin position="211"/>
        <end position="300"/>
    </location>
</feature>
<evidence type="ECO:0000256" key="1">
    <source>
        <dbReference type="ARBA" id="ARBA00008509"/>
    </source>
</evidence>
<dbReference type="Gene3D" id="2.60.40.790">
    <property type="match status" value="1"/>
</dbReference>
<dbReference type="Pfam" id="PF05002">
    <property type="entry name" value="SGS"/>
    <property type="match status" value="1"/>
</dbReference>
<dbReference type="InterPro" id="IPR011990">
    <property type="entry name" value="TPR-like_helical_dom_sf"/>
</dbReference>
<dbReference type="AlphaFoldDB" id="A0A3P8U7K6"/>
<evidence type="ECO:0000259" key="3">
    <source>
        <dbReference type="PROSITE" id="PS51203"/>
    </source>
</evidence>
<dbReference type="PANTHER" id="PTHR45862">
    <property type="entry name" value="PROTEIN SGT1 HOMOLOG"/>
    <property type="match status" value="1"/>
</dbReference>
<evidence type="ECO:0000259" key="2">
    <source>
        <dbReference type="PROSITE" id="PS51048"/>
    </source>
</evidence>
<dbReference type="Ensembl" id="ENSAPET00000032139.1">
    <property type="protein sequence ID" value="ENSAPEP00000031308.1"/>
    <property type="gene ID" value="ENSAPEG00000022228.1"/>
</dbReference>
<dbReference type="InterPro" id="IPR007052">
    <property type="entry name" value="CS_dom"/>
</dbReference>
<dbReference type="GO" id="GO:0051087">
    <property type="term" value="F:protein-folding chaperone binding"/>
    <property type="evidence" value="ECO:0007669"/>
    <property type="project" value="InterPro"/>
</dbReference>
<dbReference type="PROSITE" id="PS51048">
    <property type="entry name" value="SGS"/>
    <property type="match status" value="1"/>
</dbReference>
<dbReference type="Proteomes" id="UP000265080">
    <property type="component" value="Chromosome 10"/>
</dbReference>
<evidence type="ECO:0000313" key="5">
    <source>
        <dbReference type="Proteomes" id="UP000265080"/>
    </source>
</evidence>
<name>A0A3P8U7K6_AMPPE</name>
<dbReference type="Pfam" id="PF04969">
    <property type="entry name" value="CS"/>
    <property type="match status" value="1"/>
</dbReference>
<organism evidence="4 5">
    <name type="scientific">Amphiprion percula</name>
    <name type="common">Orange clownfish</name>
    <name type="synonym">Lutjanus percula</name>
    <dbReference type="NCBI Taxonomy" id="161767"/>
    <lineage>
        <taxon>Eukaryota</taxon>
        <taxon>Metazoa</taxon>
        <taxon>Chordata</taxon>
        <taxon>Craniata</taxon>
        <taxon>Vertebrata</taxon>
        <taxon>Euteleostomi</taxon>
        <taxon>Actinopterygii</taxon>
        <taxon>Neopterygii</taxon>
        <taxon>Teleostei</taxon>
        <taxon>Neoteleostei</taxon>
        <taxon>Acanthomorphata</taxon>
        <taxon>Ovalentaria</taxon>
        <taxon>Pomacentridae</taxon>
        <taxon>Amphiprion</taxon>
    </lineage>
</organism>